<dbReference type="EMBL" id="MTKT01005554">
    <property type="protein sequence ID" value="OWM66194.1"/>
    <property type="molecule type" value="Genomic_DNA"/>
</dbReference>
<name>A0A218W035_PUNGR</name>
<evidence type="ECO:0000313" key="2">
    <source>
        <dbReference type="EMBL" id="PKI61455.1"/>
    </source>
</evidence>
<dbReference type="Proteomes" id="UP000197138">
    <property type="component" value="Unassembled WGS sequence"/>
</dbReference>
<keyword evidence="4" id="KW-1185">Reference proteome</keyword>
<dbReference type="EMBL" id="PGOL01001035">
    <property type="protein sequence ID" value="PKI61455.1"/>
    <property type="molecule type" value="Genomic_DNA"/>
</dbReference>
<gene>
    <name evidence="1" type="ORF">CDL15_Pgr013411</name>
    <name evidence="2" type="ORF">CRG98_018138</name>
</gene>
<evidence type="ECO:0000313" key="3">
    <source>
        <dbReference type="Proteomes" id="UP000197138"/>
    </source>
</evidence>
<comment type="caution">
    <text evidence="1">The sequence shown here is derived from an EMBL/GenBank/DDBJ whole genome shotgun (WGS) entry which is preliminary data.</text>
</comment>
<reference evidence="3" key="1">
    <citation type="journal article" date="2017" name="Plant J.">
        <title>The pomegranate (Punica granatum L.) genome and the genomics of punicalagin biosynthesis.</title>
        <authorList>
            <person name="Qin G."/>
            <person name="Xu C."/>
            <person name="Ming R."/>
            <person name="Tang H."/>
            <person name="Guyot R."/>
            <person name="Kramer E.M."/>
            <person name="Hu Y."/>
            <person name="Yi X."/>
            <person name="Qi Y."/>
            <person name="Xu X."/>
            <person name="Gao Z."/>
            <person name="Pan H."/>
            <person name="Jian J."/>
            <person name="Tian Y."/>
            <person name="Yue Z."/>
            <person name="Xu Y."/>
        </authorList>
    </citation>
    <scope>NUCLEOTIDE SEQUENCE [LARGE SCALE GENOMIC DNA]</scope>
    <source>
        <strain evidence="3">cv. Dabenzi</strain>
    </source>
</reference>
<sequence length="73" mass="8370">MDRDIRRSFYEALRWCCGTVSQREQRMLRAADQLSSPLSIIFVDFFFILRVSRGSNGGGTSPQPHFLSVARCK</sequence>
<evidence type="ECO:0000313" key="1">
    <source>
        <dbReference type="EMBL" id="OWM66194.1"/>
    </source>
</evidence>
<dbReference type="Proteomes" id="UP000233551">
    <property type="component" value="Unassembled WGS sequence"/>
</dbReference>
<dbReference type="AlphaFoldDB" id="A0A218W035"/>
<reference evidence="2 4" key="3">
    <citation type="submission" date="2017-11" db="EMBL/GenBank/DDBJ databases">
        <title>De-novo sequencing of pomegranate (Punica granatum L.) genome.</title>
        <authorList>
            <person name="Akparov Z."/>
            <person name="Amiraslanov A."/>
            <person name="Hajiyeva S."/>
            <person name="Abbasov M."/>
            <person name="Kaur K."/>
            <person name="Hamwieh A."/>
            <person name="Solovyev V."/>
            <person name="Salamov A."/>
            <person name="Braich B."/>
            <person name="Kosarev P."/>
            <person name="Mahmoud A."/>
            <person name="Hajiyev E."/>
            <person name="Babayeva S."/>
            <person name="Izzatullayeva V."/>
            <person name="Mammadov A."/>
            <person name="Mammadov A."/>
            <person name="Sharifova S."/>
            <person name="Ojaghi J."/>
            <person name="Eynullazada K."/>
            <person name="Bayramov B."/>
            <person name="Abdulazimova A."/>
            <person name="Shahmuradov I."/>
        </authorList>
    </citation>
    <scope>NUCLEOTIDE SEQUENCE [LARGE SCALE GENOMIC DNA]</scope>
    <source>
        <strain evidence="2">AG2017</strain>
        <strain evidence="4">cv. AG2017</strain>
        <tissue evidence="2">Leaf</tissue>
    </source>
</reference>
<proteinExistence type="predicted"/>
<reference evidence="1" key="2">
    <citation type="submission" date="2017-06" db="EMBL/GenBank/DDBJ databases">
        <title>The pomegranate genome and the genomics of punicalagin biosynthesis.</title>
        <authorList>
            <person name="Xu C."/>
        </authorList>
    </citation>
    <scope>NUCLEOTIDE SEQUENCE [LARGE SCALE GENOMIC DNA]</scope>
    <source>
        <tissue evidence="1">Fresh leaf</tissue>
    </source>
</reference>
<organism evidence="1 3">
    <name type="scientific">Punica granatum</name>
    <name type="common">Pomegranate</name>
    <dbReference type="NCBI Taxonomy" id="22663"/>
    <lineage>
        <taxon>Eukaryota</taxon>
        <taxon>Viridiplantae</taxon>
        <taxon>Streptophyta</taxon>
        <taxon>Embryophyta</taxon>
        <taxon>Tracheophyta</taxon>
        <taxon>Spermatophyta</taxon>
        <taxon>Magnoliopsida</taxon>
        <taxon>eudicotyledons</taxon>
        <taxon>Gunneridae</taxon>
        <taxon>Pentapetalae</taxon>
        <taxon>rosids</taxon>
        <taxon>malvids</taxon>
        <taxon>Myrtales</taxon>
        <taxon>Lythraceae</taxon>
        <taxon>Punica</taxon>
    </lineage>
</organism>
<protein>
    <submittedName>
        <fullName evidence="1">Uncharacterized protein</fullName>
    </submittedName>
</protein>
<accession>A0A218W035</accession>
<evidence type="ECO:0000313" key="4">
    <source>
        <dbReference type="Proteomes" id="UP000233551"/>
    </source>
</evidence>